<sequence>MKGVQSLWLLPVLILFYGTSISICGNKLSSTETLTISSNRTLVSPGGAWELGFFKPSATLSRWYLGIWYKNVSEKTYAWVANRDNPLSNSIGTLKISGNNLVLVGVRHDEQSSVWWSTNLTSGNMNYSRVVAELMSNGNFVLRASTQNSNEGTWGFLWQSFDFPTDTLLPGMSLGIDHKSGRNRFLTSWKSYDDPSSGSYTYKLDIRRGLPELFLRKNELVLHRSGPWNGIEFTQEYLNNFVYSEKSEEVRYAFSIPYDQSYYLRLTLDDLGVLALFAWIPAPTSRWEARATLSTKSCDHYNKCPSNSYCDLKMDCNCLQGFDKTEEAYCVRRAPLSCSGNRFSILKNMKLPDTKMAVLDRGIDLNRCEQRCLSDCKCTSFAAADVRNGGNGCLLWRGELNDIRNYPIGGQDLYVKVAAVDPVLSSDEERDSNGKIIGWSLGVSLVLILSAIVFCFWKGRKKQEKAAGATPTMRNKMVLPRKRNLSEKNYEVEDLELPLMELEAVLIATDNFSDRNKVGEGGFGAVYKGRLLDGQEIAVKRLSEMSAQGTSEFMNEINSIAKLLVRLLGCCVEEREKMLIYEYLENLSLDSFLFGHRSCMLNWQMRFQIISGIARGILYLHQDSSIRIIHRDLKASNVLLDKDMTPKISDFGMARIFGRDETEAKTRKVVGTYGYMSPEYAFEGRFSVKSDAFSFGVVVLEIITRADDRPLMSAVVLMLGSETADIPEPKLPGFCVTGNSRETKEEKYESCTVNQITMSITDAR</sequence>
<dbReference type="GO" id="GO:0060320">
    <property type="term" value="P:rejection of self pollen"/>
    <property type="evidence" value="ECO:0007669"/>
    <property type="project" value="UniProtKB-KW"/>
</dbReference>
<evidence type="ECO:0000256" key="4">
    <source>
        <dbReference type="ARBA" id="ARBA00022679"/>
    </source>
</evidence>
<dbReference type="InterPro" id="IPR003609">
    <property type="entry name" value="Pan_app"/>
</dbReference>
<dbReference type="SUPFAM" id="SSF51110">
    <property type="entry name" value="alpha-D-mannose-specific plant lectins"/>
    <property type="match status" value="1"/>
</dbReference>
<dbReference type="Pfam" id="PF08276">
    <property type="entry name" value="PAN_2"/>
    <property type="match status" value="1"/>
</dbReference>
<dbReference type="SUPFAM" id="SSF56112">
    <property type="entry name" value="Protein kinase-like (PK-like)"/>
    <property type="match status" value="1"/>
</dbReference>
<evidence type="ECO:0000256" key="3">
    <source>
        <dbReference type="ARBA" id="ARBA00022527"/>
    </source>
</evidence>
<dbReference type="PROSITE" id="PS50011">
    <property type="entry name" value="PROTEIN_KINASE_DOM"/>
    <property type="match status" value="1"/>
</dbReference>
<evidence type="ECO:0000256" key="15">
    <source>
        <dbReference type="PROSITE-ProRule" id="PRU10141"/>
    </source>
</evidence>
<evidence type="ECO:0000256" key="12">
    <source>
        <dbReference type="ARBA" id="ARBA00023157"/>
    </source>
</evidence>
<dbReference type="InterPro" id="IPR024171">
    <property type="entry name" value="SRK-like_kinase"/>
</dbReference>
<dbReference type="InterPro" id="IPR036426">
    <property type="entry name" value="Bulb-type_lectin_dom_sf"/>
</dbReference>
<keyword evidence="7 14" id="KW-0547">Nucleotide-binding</keyword>
<evidence type="ECO:0000259" key="20">
    <source>
        <dbReference type="PROSITE" id="PS50948"/>
    </source>
</evidence>
<dbReference type="Pfam" id="PF12398">
    <property type="entry name" value="DUF3660"/>
    <property type="match status" value="1"/>
</dbReference>
<dbReference type="PROSITE" id="PS50927">
    <property type="entry name" value="BULB_LECTIN"/>
    <property type="match status" value="1"/>
</dbReference>
<feature type="domain" description="Protein kinase" evidence="18">
    <location>
        <begin position="512"/>
        <end position="764"/>
    </location>
</feature>
<feature type="signal peptide" evidence="17">
    <location>
        <begin position="1"/>
        <end position="22"/>
    </location>
</feature>
<dbReference type="Pfam" id="PF07714">
    <property type="entry name" value="PK_Tyr_Ser-Thr"/>
    <property type="match status" value="1"/>
</dbReference>
<dbReference type="InterPro" id="IPR022126">
    <property type="entry name" value="S-locus_recpt_kinase"/>
</dbReference>
<dbReference type="GO" id="GO:0004674">
    <property type="term" value="F:protein serine/threonine kinase activity"/>
    <property type="evidence" value="ECO:0007669"/>
    <property type="project" value="UniProtKB-KW"/>
</dbReference>
<evidence type="ECO:0000256" key="14">
    <source>
        <dbReference type="PIRNR" id="PIRNR000641"/>
    </source>
</evidence>
<evidence type="ECO:0000256" key="13">
    <source>
        <dbReference type="ARBA" id="ARBA00023180"/>
    </source>
</evidence>
<organism evidence="21 22">
    <name type="scientific">Eruca vesicaria subsp. sativa</name>
    <name type="common">Garden rocket</name>
    <name type="synonym">Eruca sativa</name>
    <dbReference type="NCBI Taxonomy" id="29727"/>
    <lineage>
        <taxon>Eukaryota</taxon>
        <taxon>Viridiplantae</taxon>
        <taxon>Streptophyta</taxon>
        <taxon>Embryophyta</taxon>
        <taxon>Tracheophyta</taxon>
        <taxon>Spermatophyta</taxon>
        <taxon>Magnoliopsida</taxon>
        <taxon>eudicotyledons</taxon>
        <taxon>Gunneridae</taxon>
        <taxon>Pentapetalae</taxon>
        <taxon>rosids</taxon>
        <taxon>malvids</taxon>
        <taxon>Brassicales</taxon>
        <taxon>Brassicaceae</taxon>
        <taxon>Brassiceae</taxon>
        <taxon>Eruca</taxon>
    </lineage>
</organism>
<dbReference type="InterPro" id="IPR001245">
    <property type="entry name" value="Ser-Thr/Tyr_kinase_cat_dom"/>
</dbReference>
<keyword evidence="4 14" id="KW-0808">Transferase</keyword>
<evidence type="ECO:0000256" key="2">
    <source>
        <dbReference type="ARBA" id="ARBA00022471"/>
    </source>
</evidence>
<feature type="transmembrane region" description="Helical" evidence="16">
    <location>
        <begin position="436"/>
        <end position="457"/>
    </location>
</feature>
<accession>A0ABC8M2T8</accession>
<evidence type="ECO:0000313" key="22">
    <source>
        <dbReference type="Proteomes" id="UP001642260"/>
    </source>
</evidence>
<keyword evidence="2" id="KW-0713">Self-incompatibility</keyword>
<evidence type="ECO:0000256" key="17">
    <source>
        <dbReference type="SAM" id="SignalP"/>
    </source>
</evidence>
<dbReference type="CDD" id="cd00028">
    <property type="entry name" value="B_lectin"/>
    <property type="match status" value="1"/>
</dbReference>
<keyword evidence="5 16" id="KW-0812">Transmembrane</keyword>
<comment type="catalytic activity">
    <reaction evidence="14">
        <text>L-seryl-[protein] + ATP = O-phospho-L-seryl-[protein] + ADP + H(+)</text>
        <dbReference type="Rhea" id="RHEA:17989"/>
        <dbReference type="Rhea" id="RHEA-COMP:9863"/>
        <dbReference type="Rhea" id="RHEA-COMP:11604"/>
        <dbReference type="ChEBI" id="CHEBI:15378"/>
        <dbReference type="ChEBI" id="CHEBI:29999"/>
        <dbReference type="ChEBI" id="CHEBI:30616"/>
        <dbReference type="ChEBI" id="CHEBI:83421"/>
        <dbReference type="ChEBI" id="CHEBI:456216"/>
        <dbReference type="EC" id="2.7.11.1"/>
    </reaction>
</comment>
<dbReference type="PROSITE" id="PS50948">
    <property type="entry name" value="PAN"/>
    <property type="match status" value="1"/>
</dbReference>
<evidence type="ECO:0000256" key="1">
    <source>
        <dbReference type="ARBA" id="ARBA00004479"/>
    </source>
</evidence>
<protein>
    <recommendedName>
        <fullName evidence="14">Receptor-like serine/threonine-protein kinase</fullName>
        <ecNumber evidence="14">2.7.11.1</ecNumber>
    </recommendedName>
</protein>
<keyword evidence="8 14" id="KW-0418">Kinase</keyword>
<dbReference type="PANTHER" id="PTHR32444:SF206">
    <property type="entry name" value="S-LOCUS GLYCOPROTEIN"/>
    <property type="match status" value="1"/>
</dbReference>
<proteinExistence type="inferred from homology"/>
<dbReference type="Pfam" id="PF11883">
    <property type="entry name" value="DUF3403"/>
    <property type="match status" value="1"/>
</dbReference>
<dbReference type="InterPro" id="IPR008271">
    <property type="entry name" value="Ser/Thr_kinase_AS"/>
</dbReference>
<dbReference type="PROSITE" id="PS00107">
    <property type="entry name" value="PROTEIN_KINASE_ATP"/>
    <property type="match status" value="1"/>
</dbReference>
<dbReference type="EC" id="2.7.11.1" evidence="14"/>
<keyword evidence="9 14" id="KW-0067">ATP-binding</keyword>
<dbReference type="Gene3D" id="1.10.510.10">
    <property type="entry name" value="Transferase(Phosphotransferase) domain 1"/>
    <property type="match status" value="1"/>
</dbReference>
<dbReference type="FunFam" id="1.10.510.10:FF:001019">
    <property type="entry name" value="G-type lectin S-receptor-like serine/threonine-protein kinase B120"/>
    <property type="match status" value="1"/>
</dbReference>
<dbReference type="InterPro" id="IPR017441">
    <property type="entry name" value="Protein_kinase_ATP_BS"/>
</dbReference>
<evidence type="ECO:0000256" key="6">
    <source>
        <dbReference type="ARBA" id="ARBA00022729"/>
    </source>
</evidence>
<evidence type="ECO:0000259" key="19">
    <source>
        <dbReference type="PROSITE" id="PS50927"/>
    </source>
</evidence>
<dbReference type="AlphaFoldDB" id="A0ABC8M2T8"/>
<feature type="chain" id="PRO_5044749005" description="Receptor-like serine/threonine-protein kinase" evidence="17">
    <location>
        <begin position="23"/>
        <end position="764"/>
    </location>
</feature>
<evidence type="ECO:0000256" key="8">
    <source>
        <dbReference type="ARBA" id="ARBA00022777"/>
    </source>
</evidence>
<reference evidence="21 22" key="1">
    <citation type="submission" date="2022-03" db="EMBL/GenBank/DDBJ databases">
        <authorList>
            <person name="Macdonald S."/>
            <person name="Ahmed S."/>
            <person name="Newling K."/>
        </authorList>
    </citation>
    <scope>NUCLEOTIDE SEQUENCE [LARGE SCALE GENOMIC DNA]</scope>
</reference>
<evidence type="ECO:0000256" key="9">
    <source>
        <dbReference type="ARBA" id="ARBA00022840"/>
    </source>
</evidence>
<dbReference type="InterPro" id="IPR011009">
    <property type="entry name" value="Kinase-like_dom_sf"/>
</dbReference>
<dbReference type="PANTHER" id="PTHR32444">
    <property type="entry name" value="BULB-TYPE LECTIN DOMAIN-CONTAINING PROTEIN"/>
    <property type="match status" value="1"/>
</dbReference>
<dbReference type="SMART" id="SM00220">
    <property type="entry name" value="S_TKc"/>
    <property type="match status" value="1"/>
</dbReference>
<dbReference type="Gene3D" id="3.30.200.20">
    <property type="entry name" value="Phosphorylase Kinase, domain 1"/>
    <property type="match status" value="1"/>
</dbReference>
<keyword evidence="10 16" id="KW-1133">Transmembrane helix</keyword>
<dbReference type="Proteomes" id="UP001642260">
    <property type="component" value="Unassembled WGS sequence"/>
</dbReference>
<comment type="similarity">
    <text evidence="14">Belongs to the protein kinase superfamily. Ser/Thr protein kinase family.</text>
</comment>
<dbReference type="GO" id="GO:0016020">
    <property type="term" value="C:membrane"/>
    <property type="evidence" value="ECO:0007669"/>
    <property type="project" value="UniProtKB-SubCell"/>
</dbReference>
<evidence type="ECO:0000256" key="10">
    <source>
        <dbReference type="ARBA" id="ARBA00022989"/>
    </source>
</evidence>
<keyword evidence="13" id="KW-0325">Glycoprotein</keyword>
<gene>
    <name evidence="21" type="ORF">ERUC_LOCUS43012</name>
</gene>
<evidence type="ECO:0000256" key="7">
    <source>
        <dbReference type="ARBA" id="ARBA00022741"/>
    </source>
</evidence>
<feature type="domain" description="Bulb-type lectin" evidence="19">
    <location>
        <begin position="27"/>
        <end position="155"/>
    </location>
</feature>
<dbReference type="InterPro" id="IPR001480">
    <property type="entry name" value="Bulb-type_lectin_dom"/>
</dbReference>
<keyword evidence="12" id="KW-1015">Disulfide bond</keyword>
<name>A0ABC8M2T8_ERUVS</name>
<dbReference type="SMART" id="SM00108">
    <property type="entry name" value="B_lectin"/>
    <property type="match status" value="1"/>
</dbReference>
<dbReference type="InterPro" id="IPR000719">
    <property type="entry name" value="Prot_kinase_dom"/>
</dbReference>
<keyword evidence="6 17" id="KW-0732">Signal</keyword>
<dbReference type="Gene3D" id="2.90.10.10">
    <property type="entry name" value="Bulb-type lectin domain"/>
    <property type="match status" value="1"/>
</dbReference>
<dbReference type="PROSITE" id="PS00108">
    <property type="entry name" value="PROTEIN_KINASE_ST"/>
    <property type="match status" value="1"/>
</dbReference>
<dbReference type="EMBL" id="CAKOAT010899598">
    <property type="protein sequence ID" value="CAH8390529.1"/>
    <property type="molecule type" value="Genomic_DNA"/>
</dbReference>
<dbReference type="PIRSF" id="PIRSF000641">
    <property type="entry name" value="SRK"/>
    <property type="match status" value="1"/>
</dbReference>
<evidence type="ECO:0000256" key="16">
    <source>
        <dbReference type="SAM" id="Phobius"/>
    </source>
</evidence>
<keyword evidence="3 14" id="KW-0723">Serine/threonine-protein kinase</keyword>
<evidence type="ECO:0000256" key="5">
    <source>
        <dbReference type="ARBA" id="ARBA00022692"/>
    </source>
</evidence>
<comment type="catalytic activity">
    <reaction evidence="14">
        <text>L-threonyl-[protein] + ATP = O-phospho-L-threonyl-[protein] + ADP + H(+)</text>
        <dbReference type="Rhea" id="RHEA:46608"/>
        <dbReference type="Rhea" id="RHEA-COMP:11060"/>
        <dbReference type="Rhea" id="RHEA-COMP:11605"/>
        <dbReference type="ChEBI" id="CHEBI:15378"/>
        <dbReference type="ChEBI" id="CHEBI:30013"/>
        <dbReference type="ChEBI" id="CHEBI:30616"/>
        <dbReference type="ChEBI" id="CHEBI:61977"/>
        <dbReference type="ChEBI" id="CHEBI:456216"/>
        <dbReference type="EC" id="2.7.11.1"/>
    </reaction>
</comment>
<feature type="domain" description="Apple" evidence="20">
    <location>
        <begin position="338"/>
        <end position="418"/>
    </location>
</feature>
<feature type="binding site" evidence="15">
    <location>
        <position position="540"/>
    </location>
    <ligand>
        <name>ATP</name>
        <dbReference type="ChEBI" id="CHEBI:30616"/>
    </ligand>
</feature>
<dbReference type="Pfam" id="PF01453">
    <property type="entry name" value="B_lectin"/>
    <property type="match status" value="1"/>
</dbReference>
<evidence type="ECO:0000313" key="21">
    <source>
        <dbReference type="EMBL" id="CAH8390529.1"/>
    </source>
</evidence>
<comment type="subcellular location">
    <subcellularLocation>
        <location evidence="1">Membrane</location>
        <topology evidence="1">Single-pass type I membrane protein</topology>
    </subcellularLocation>
</comment>
<comment type="caution">
    <text evidence="21">The sequence shown here is derived from an EMBL/GenBank/DDBJ whole genome shotgun (WGS) entry which is preliminary data.</text>
</comment>
<keyword evidence="11 16" id="KW-0472">Membrane</keyword>
<dbReference type="GO" id="GO:0005524">
    <property type="term" value="F:ATP binding"/>
    <property type="evidence" value="ECO:0007669"/>
    <property type="project" value="UniProtKB-UniRule"/>
</dbReference>
<dbReference type="Pfam" id="PF00954">
    <property type="entry name" value="S_locus_glycop"/>
    <property type="match status" value="1"/>
</dbReference>
<dbReference type="InterPro" id="IPR000858">
    <property type="entry name" value="S_locus_glycoprot_dom"/>
</dbReference>
<dbReference type="CDD" id="cd01098">
    <property type="entry name" value="PAN_AP_plant"/>
    <property type="match status" value="1"/>
</dbReference>
<keyword evidence="22" id="KW-1185">Reference proteome</keyword>
<dbReference type="InterPro" id="IPR021820">
    <property type="entry name" value="S-locus_recpt_kinase_C"/>
</dbReference>
<evidence type="ECO:0000256" key="11">
    <source>
        <dbReference type="ARBA" id="ARBA00023136"/>
    </source>
</evidence>
<evidence type="ECO:0000259" key="18">
    <source>
        <dbReference type="PROSITE" id="PS50011"/>
    </source>
</evidence>
<dbReference type="SMART" id="SM00473">
    <property type="entry name" value="PAN_AP"/>
    <property type="match status" value="1"/>
</dbReference>